<name>A0ABN2SRG2_9PSEU</name>
<evidence type="ECO:0000313" key="4">
    <source>
        <dbReference type="EMBL" id="GAA1991272.1"/>
    </source>
</evidence>
<dbReference type="Pfam" id="PF13561">
    <property type="entry name" value="adh_short_C2"/>
    <property type="match status" value="1"/>
</dbReference>
<evidence type="ECO:0000313" key="5">
    <source>
        <dbReference type="Proteomes" id="UP001501116"/>
    </source>
</evidence>
<evidence type="ECO:0000259" key="3">
    <source>
        <dbReference type="SMART" id="SM00822"/>
    </source>
</evidence>
<dbReference type="PRINTS" id="PR00081">
    <property type="entry name" value="GDHRDH"/>
</dbReference>
<sequence length="258" mass="25972">MNDLTGKNALVTGASRGIGRAIAERLAADGAAVAVHYGSNDTAAKETVEAIEGAGGSAYPVRADLGAADGVDELFTGLERALPGEALDILVNNAGIHLPGAIEQITPEALDHAIAVNVRAPFLIIQRALPLLRQGGRVINIGSANTRVAVPTEPAYALTKGALNALGLSLAAALGPRGITVNTVSPGTTETDMLAWLRHAPEVAAGVAASTALGRLGQPSDIADAVAFLASPDARWVTAQVIDVSGGLFLGPGAFQGA</sequence>
<dbReference type="InterPro" id="IPR057326">
    <property type="entry name" value="KR_dom"/>
</dbReference>
<dbReference type="PANTHER" id="PTHR43639">
    <property type="entry name" value="OXIDOREDUCTASE, SHORT-CHAIN DEHYDROGENASE/REDUCTASE FAMILY (AFU_ORTHOLOGUE AFUA_5G02870)"/>
    <property type="match status" value="1"/>
</dbReference>
<comment type="caution">
    <text evidence="4">The sequence shown here is derived from an EMBL/GenBank/DDBJ whole genome shotgun (WGS) entry which is preliminary data.</text>
</comment>
<dbReference type="InterPro" id="IPR002347">
    <property type="entry name" value="SDR_fam"/>
</dbReference>
<keyword evidence="2" id="KW-0560">Oxidoreductase</keyword>
<accession>A0ABN2SRG2</accession>
<dbReference type="SUPFAM" id="SSF51735">
    <property type="entry name" value="NAD(P)-binding Rossmann-fold domains"/>
    <property type="match status" value="1"/>
</dbReference>
<dbReference type="EMBL" id="BAAANN010000058">
    <property type="protein sequence ID" value="GAA1991272.1"/>
    <property type="molecule type" value="Genomic_DNA"/>
</dbReference>
<dbReference type="Gene3D" id="3.40.50.720">
    <property type="entry name" value="NAD(P)-binding Rossmann-like Domain"/>
    <property type="match status" value="1"/>
</dbReference>
<evidence type="ECO:0000256" key="2">
    <source>
        <dbReference type="ARBA" id="ARBA00023002"/>
    </source>
</evidence>
<comment type="similarity">
    <text evidence="1">Belongs to the short-chain dehydrogenases/reductases (SDR) family.</text>
</comment>
<reference evidence="4 5" key="1">
    <citation type="journal article" date="2019" name="Int. J. Syst. Evol. Microbiol.">
        <title>The Global Catalogue of Microorganisms (GCM) 10K type strain sequencing project: providing services to taxonomists for standard genome sequencing and annotation.</title>
        <authorList>
            <consortium name="The Broad Institute Genomics Platform"/>
            <consortium name="The Broad Institute Genome Sequencing Center for Infectious Disease"/>
            <person name="Wu L."/>
            <person name="Ma J."/>
        </authorList>
    </citation>
    <scope>NUCLEOTIDE SEQUENCE [LARGE SCALE GENOMIC DNA]</scope>
    <source>
        <strain evidence="4 5">JCM 14545</strain>
    </source>
</reference>
<dbReference type="InterPro" id="IPR036291">
    <property type="entry name" value="NAD(P)-bd_dom_sf"/>
</dbReference>
<dbReference type="PANTHER" id="PTHR43639:SF1">
    <property type="entry name" value="SHORT-CHAIN DEHYDROGENASE_REDUCTASE FAMILY PROTEIN"/>
    <property type="match status" value="1"/>
</dbReference>
<feature type="domain" description="Ketoreductase" evidence="3">
    <location>
        <begin position="7"/>
        <end position="199"/>
    </location>
</feature>
<keyword evidence="5" id="KW-1185">Reference proteome</keyword>
<dbReference type="Proteomes" id="UP001501116">
    <property type="component" value="Unassembled WGS sequence"/>
</dbReference>
<dbReference type="RefSeq" id="WP_344431254.1">
    <property type="nucleotide sequence ID" value="NZ_BAAANN010000058.1"/>
</dbReference>
<protein>
    <submittedName>
        <fullName evidence="4">SDR family oxidoreductase</fullName>
    </submittedName>
</protein>
<evidence type="ECO:0000256" key="1">
    <source>
        <dbReference type="ARBA" id="ARBA00006484"/>
    </source>
</evidence>
<proteinExistence type="inferred from homology"/>
<dbReference type="SMART" id="SM00822">
    <property type="entry name" value="PKS_KR"/>
    <property type="match status" value="1"/>
</dbReference>
<organism evidence="4 5">
    <name type="scientific">Amycolatopsis minnesotensis</name>
    <dbReference type="NCBI Taxonomy" id="337894"/>
    <lineage>
        <taxon>Bacteria</taxon>
        <taxon>Bacillati</taxon>
        <taxon>Actinomycetota</taxon>
        <taxon>Actinomycetes</taxon>
        <taxon>Pseudonocardiales</taxon>
        <taxon>Pseudonocardiaceae</taxon>
        <taxon>Amycolatopsis</taxon>
    </lineage>
</organism>
<dbReference type="PRINTS" id="PR00080">
    <property type="entry name" value="SDRFAMILY"/>
</dbReference>
<gene>
    <name evidence="4" type="ORF">GCM10009754_82270</name>
</gene>